<reference evidence="2 3" key="1">
    <citation type="submission" date="2021-05" db="EMBL/GenBank/DDBJ databases">
        <title>Novel species in genus Cellulomonas.</title>
        <authorList>
            <person name="Zhang G."/>
        </authorList>
    </citation>
    <scope>NUCLEOTIDE SEQUENCE [LARGE SCALE GENOMIC DNA]</scope>
    <source>
        <strain evidence="3">zg-ZUI157</strain>
    </source>
</reference>
<gene>
    <name evidence="2" type="ORF">KKR89_01915</name>
</gene>
<protein>
    <recommendedName>
        <fullName evidence="4">MFS transporter</fullName>
    </recommendedName>
</protein>
<dbReference type="EMBL" id="CP076023">
    <property type="protein sequence ID" value="QWC16457.1"/>
    <property type="molecule type" value="Genomic_DNA"/>
</dbReference>
<accession>A0ABX8GKN8</accession>
<evidence type="ECO:0000313" key="2">
    <source>
        <dbReference type="EMBL" id="QWC16457.1"/>
    </source>
</evidence>
<feature type="transmembrane region" description="Helical" evidence="1">
    <location>
        <begin position="42"/>
        <end position="64"/>
    </location>
</feature>
<feature type="transmembrane region" description="Helical" evidence="1">
    <location>
        <begin position="20"/>
        <end position="36"/>
    </location>
</feature>
<dbReference type="RefSeq" id="WP_208197020.1">
    <property type="nucleotide sequence ID" value="NZ_CP076023.1"/>
</dbReference>
<organism evidence="2 3">
    <name type="scientific">Cellulomonas dongxiuzhuiae</name>
    <dbReference type="NCBI Taxonomy" id="2819979"/>
    <lineage>
        <taxon>Bacteria</taxon>
        <taxon>Bacillati</taxon>
        <taxon>Actinomycetota</taxon>
        <taxon>Actinomycetes</taxon>
        <taxon>Micrococcales</taxon>
        <taxon>Cellulomonadaceae</taxon>
        <taxon>Cellulomonas</taxon>
    </lineage>
</organism>
<keyword evidence="3" id="KW-1185">Reference proteome</keyword>
<evidence type="ECO:0000313" key="3">
    <source>
        <dbReference type="Proteomes" id="UP000679335"/>
    </source>
</evidence>
<keyword evidence="1" id="KW-1133">Transmembrane helix</keyword>
<evidence type="ECO:0008006" key="4">
    <source>
        <dbReference type="Google" id="ProtNLM"/>
    </source>
</evidence>
<keyword evidence="1" id="KW-0472">Membrane</keyword>
<evidence type="ECO:0000256" key="1">
    <source>
        <dbReference type="SAM" id="Phobius"/>
    </source>
</evidence>
<proteinExistence type="predicted"/>
<dbReference type="Proteomes" id="UP000679335">
    <property type="component" value="Chromosome"/>
</dbReference>
<keyword evidence="1" id="KW-0812">Transmembrane</keyword>
<name>A0ABX8GKN8_9CELL</name>
<sequence length="71" mass="7320">MLGSFATAPVRAQIGYRRTIVVSLLTGAGSLLALSGTTSGPIAAGVLAIYILHAVVWSICATSLRQRVPHS</sequence>